<dbReference type="InterPro" id="IPR044946">
    <property type="entry name" value="Restrct_endonuc_typeI_TRD_sf"/>
</dbReference>
<dbReference type="InterPro" id="IPR000055">
    <property type="entry name" value="Restrct_endonuc_typeI_TRD"/>
</dbReference>
<evidence type="ECO:0000256" key="4">
    <source>
        <dbReference type="SAM" id="Coils"/>
    </source>
</evidence>
<name>A0A7L8AFF2_9FLAO</name>
<dbReference type="AlphaFoldDB" id="A0A7L8AFF2"/>
<comment type="similarity">
    <text evidence="1">Belongs to the type-I restriction system S methylase family.</text>
</comment>
<feature type="coiled-coil region" evidence="4">
    <location>
        <begin position="354"/>
        <end position="381"/>
    </location>
</feature>
<accession>A0A7L8AFF2</accession>
<keyword evidence="3" id="KW-0238">DNA-binding</keyword>
<dbReference type="REBASE" id="447765">
    <property type="entry name" value="S.Pha52418ORF15240P"/>
</dbReference>
<dbReference type="KEGG" id="phal:H9I45_15245"/>
<dbReference type="PANTHER" id="PTHR30408:SF12">
    <property type="entry name" value="TYPE I RESTRICTION ENZYME MJAVIII SPECIFICITY SUBUNIT"/>
    <property type="match status" value="1"/>
</dbReference>
<dbReference type="PANTHER" id="PTHR30408">
    <property type="entry name" value="TYPE-1 RESTRICTION ENZYME ECOKI SPECIFICITY PROTEIN"/>
    <property type="match status" value="1"/>
</dbReference>
<sequence length="390" mass="44722">MKSGGTPSRRKPEFYGGDFPWAKISDLEKSADGYVYDTVEKITKEALDSINNRVFEKGTLLLAMYGSVGKTAIAGIKLTSNQAILGLNILDDEILNIFYLKYWFQLTKEILLNRAVGGTLQNISKTIVSNLKVPLPKLETQKKIAAILDEADKLRQLNKELIAKYDVLTESLFLEMFGDPVTNHKGWEFKTIEELVKNKKYSLKRGPFGGALKKDCFVEKGYLVYEQYHALNNDFSFKRYFIDDKKFNELKAFEVKPRDLIISCSGVYLGKLAMIPENADKGIINQALLKVTLDEGKMRNDFFIFHFTQKHFRETFFDANRGAGIPNFPPMKEFKRFPFISPPIELQNQFAERVKIIEKQKQQAQESLQKSEDLFNSLLQKAFKGELVKE</sequence>
<dbReference type="GO" id="GO:0004519">
    <property type="term" value="F:endonuclease activity"/>
    <property type="evidence" value="ECO:0007669"/>
    <property type="project" value="UniProtKB-KW"/>
</dbReference>
<dbReference type="RefSeq" id="WP_176397561.1">
    <property type="nucleotide sequence ID" value="NZ_CP061813.1"/>
</dbReference>
<dbReference type="GO" id="GO:0003677">
    <property type="term" value="F:DNA binding"/>
    <property type="evidence" value="ECO:0007669"/>
    <property type="project" value="UniProtKB-KW"/>
</dbReference>
<dbReference type="EMBL" id="CP061813">
    <property type="protein sequence ID" value="QOD60674.1"/>
    <property type="molecule type" value="Genomic_DNA"/>
</dbReference>
<evidence type="ECO:0000313" key="7">
    <source>
        <dbReference type="Proteomes" id="UP000516764"/>
    </source>
</evidence>
<keyword evidence="2" id="KW-0680">Restriction system</keyword>
<keyword evidence="6" id="KW-0540">Nuclease</keyword>
<dbReference type="InterPro" id="IPR052021">
    <property type="entry name" value="Type-I_RS_S_subunit"/>
</dbReference>
<protein>
    <submittedName>
        <fullName evidence="6">Restriction endonuclease subunit S</fullName>
    </submittedName>
</protein>
<evidence type="ECO:0000313" key="6">
    <source>
        <dbReference type="EMBL" id="QOD60674.1"/>
    </source>
</evidence>
<evidence type="ECO:0000256" key="2">
    <source>
        <dbReference type="ARBA" id="ARBA00022747"/>
    </source>
</evidence>
<proteinExistence type="inferred from homology"/>
<keyword evidence="7" id="KW-1185">Reference proteome</keyword>
<reference evidence="6 7" key="1">
    <citation type="journal article" date="2016" name="Int. J. Syst. Evol. Microbiol.">
        <title>Polaribacter haliotis sp. nov., isolated from the gut of abalone Haliotis discus hannai.</title>
        <authorList>
            <person name="Kim Y.O."/>
            <person name="Park I.S."/>
            <person name="Park S."/>
            <person name="Nam B.H."/>
            <person name="Park J.M."/>
            <person name="Kim D.G."/>
            <person name="Yoon J.H."/>
        </authorList>
    </citation>
    <scope>NUCLEOTIDE SEQUENCE [LARGE SCALE GENOMIC DNA]</scope>
    <source>
        <strain evidence="6 7">KCTC 52418</strain>
    </source>
</reference>
<evidence type="ECO:0000256" key="1">
    <source>
        <dbReference type="ARBA" id="ARBA00010923"/>
    </source>
</evidence>
<keyword evidence="4" id="KW-0175">Coiled coil</keyword>
<evidence type="ECO:0000259" key="5">
    <source>
        <dbReference type="Pfam" id="PF01420"/>
    </source>
</evidence>
<organism evidence="6 7">
    <name type="scientific">Polaribacter haliotis</name>
    <dbReference type="NCBI Taxonomy" id="1888915"/>
    <lineage>
        <taxon>Bacteria</taxon>
        <taxon>Pseudomonadati</taxon>
        <taxon>Bacteroidota</taxon>
        <taxon>Flavobacteriia</taxon>
        <taxon>Flavobacteriales</taxon>
        <taxon>Flavobacteriaceae</taxon>
    </lineage>
</organism>
<keyword evidence="6" id="KW-0255">Endonuclease</keyword>
<gene>
    <name evidence="6" type="ORF">H9I45_15245</name>
</gene>
<feature type="domain" description="Type I restriction modification DNA specificity" evidence="5">
    <location>
        <begin position="3"/>
        <end position="163"/>
    </location>
</feature>
<dbReference type="CDD" id="cd17275">
    <property type="entry name" value="RMtype1_S_MjaORF132P-TRD1-CR1_like"/>
    <property type="match status" value="1"/>
</dbReference>
<dbReference type="Gene3D" id="3.90.220.20">
    <property type="entry name" value="DNA methylase specificity domains"/>
    <property type="match status" value="2"/>
</dbReference>
<dbReference type="Pfam" id="PF01420">
    <property type="entry name" value="Methylase_S"/>
    <property type="match status" value="1"/>
</dbReference>
<evidence type="ECO:0000256" key="3">
    <source>
        <dbReference type="ARBA" id="ARBA00023125"/>
    </source>
</evidence>
<dbReference type="SUPFAM" id="SSF116734">
    <property type="entry name" value="DNA methylase specificity domain"/>
    <property type="match status" value="2"/>
</dbReference>
<dbReference type="Proteomes" id="UP000516764">
    <property type="component" value="Chromosome"/>
</dbReference>
<feature type="coiled-coil region" evidence="4">
    <location>
        <begin position="144"/>
        <end position="171"/>
    </location>
</feature>
<keyword evidence="6" id="KW-0378">Hydrolase</keyword>
<dbReference type="GO" id="GO:0009307">
    <property type="term" value="P:DNA restriction-modification system"/>
    <property type="evidence" value="ECO:0007669"/>
    <property type="project" value="UniProtKB-KW"/>
</dbReference>